<evidence type="ECO:0000313" key="5">
    <source>
        <dbReference type="Proteomes" id="UP000251213"/>
    </source>
</evidence>
<evidence type="ECO:0000256" key="1">
    <source>
        <dbReference type="ARBA" id="ARBA00022969"/>
    </source>
</evidence>
<comment type="caution">
    <text evidence="4">The sequence shown here is derived from an EMBL/GenBank/DDBJ whole genome shotgun (WGS) entry which is preliminary data.</text>
</comment>
<dbReference type="OrthoDB" id="2703958at2"/>
<comment type="similarity">
    <text evidence="3">Belongs to the CotF family.</text>
</comment>
<keyword evidence="1" id="KW-0749">Sporulation</keyword>
<dbReference type="PANTHER" id="PTHR39183">
    <property type="entry name" value="SPORE COAT PROTEIN F-LIKE PROTEIN YHCQ"/>
    <property type="match status" value="1"/>
</dbReference>
<dbReference type="PANTHER" id="PTHR39183:SF1">
    <property type="entry name" value="SPORE COAT PROTEIN F-LIKE PROTEIN YHCQ"/>
    <property type="match status" value="1"/>
</dbReference>
<gene>
    <name evidence="4" type="ORF">DL897_06895</name>
</gene>
<dbReference type="Proteomes" id="UP000251213">
    <property type="component" value="Unassembled WGS sequence"/>
</dbReference>
<accession>A0A364K686</accession>
<keyword evidence="5" id="KW-1185">Reference proteome</keyword>
<dbReference type="GO" id="GO:0030435">
    <property type="term" value="P:sporulation resulting in formation of a cellular spore"/>
    <property type="evidence" value="ECO:0007669"/>
    <property type="project" value="UniProtKB-KW"/>
</dbReference>
<dbReference type="Gene3D" id="1.20.1260.10">
    <property type="match status" value="1"/>
</dbReference>
<evidence type="ECO:0000256" key="2">
    <source>
        <dbReference type="ARBA" id="ARBA00024325"/>
    </source>
</evidence>
<dbReference type="InterPro" id="IPR012347">
    <property type="entry name" value="Ferritin-like"/>
</dbReference>
<sequence>MIHDHLAWHETLDMHELVAFQTAGLFMLKKSIKMVHDPKLRELYKFSIHSLKQNLTELLAFYPETPKVMMDSSKIDETPFYAGNLLGLAKTAVRNYAIAITETATPALRKVLTKQLKNAVKLHGKVYYYMYQKGYYPSYDLNQLLANDYMNATKAIQLEY</sequence>
<evidence type="ECO:0000313" key="4">
    <source>
        <dbReference type="EMBL" id="RAL25797.1"/>
    </source>
</evidence>
<dbReference type="RefSeq" id="WP_113658411.1">
    <property type="nucleotide sequence ID" value="NZ_KZ845665.1"/>
</dbReference>
<protein>
    <submittedName>
        <fullName evidence="4">Spore coat protein</fullName>
    </submittedName>
</protein>
<keyword evidence="4" id="KW-0167">Capsid protein</keyword>
<reference evidence="4 5" key="1">
    <citation type="submission" date="2018-06" db="EMBL/GenBank/DDBJ databases">
        <title>Thermoflavimicrobium daqus sp. nov., a thermophilic microbe isolated from Moutai-flavour Daqu.</title>
        <authorList>
            <person name="Wang X."/>
            <person name="Zhou H."/>
        </authorList>
    </citation>
    <scope>NUCLEOTIDE SEQUENCE [LARGE SCALE GENOMIC DNA]</scope>
    <source>
        <strain evidence="4 5">FBKL4.011</strain>
    </source>
</reference>
<proteinExistence type="inferred from homology"/>
<keyword evidence="4" id="KW-0946">Virion</keyword>
<organism evidence="4 5">
    <name type="scientific">Thermoflavimicrobium daqui</name>
    <dbReference type="NCBI Taxonomy" id="2137476"/>
    <lineage>
        <taxon>Bacteria</taxon>
        <taxon>Bacillati</taxon>
        <taxon>Bacillota</taxon>
        <taxon>Bacilli</taxon>
        <taxon>Bacillales</taxon>
        <taxon>Thermoactinomycetaceae</taxon>
        <taxon>Thermoflavimicrobium</taxon>
    </lineage>
</organism>
<reference evidence="4 5" key="2">
    <citation type="submission" date="2018-06" db="EMBL/GenBank/DDBJ databases">
        <authorList>
            <person name="Zhirakovskaya E."/>
        </authorList>
    </citation>
    <scope>NUCLEOTIDE SEQUENCE [LARGE SCALE GENOMIC DNA]</scope>
    <source>
        <strain evidence="4 5">FBKL4.011</strain>
    </source>
</reference>
<dbReference type="AlphaFoldDB" id="A0A364K686"/>
<comment type="subcellular location">
    <subcellularLocation>
        <location evidence="2">Spore coat</location>
    </subcellularLocation>
</comment>
<dbReference type="InterPro" id="IPR012851">
    <property type="entry name" value="Spore_coat_CotF-like"/>
</dbReference>
<dbReference type="EMBL" id="QJKK01000003">
    <property type="protein sequence ID" value="RAL25797.1"/>
    <property type="molecule type" value="Genomic_DNA"/>
</dbReference>
<dbReference type="Pfam" id="PF07875">
    <property type="entry name" value="Coat_F"/>
    <property type="match status" value="1"/>
</dbReference>
<name>A0A364K686_9BACL</name>
<evidence type="ECO:0000256" key="3">
    <source>
        <dbReference type="ARBA" id="ARBA00024344"/>
    </source>
</evidence>